<evidence type="ECO:0000256" key="5">
    <source>
        <dbReference type="RuleBase" id="RU000411"/>
    </source>
</evidence>
<dbReference type="GO" id="GO:0005615">
    <property type="term" value="C:extracellular space"/>
    <property type="evidence" value="ECO:0007669"/>
    <property type="project" value="InterPro"/>
</dbReference>
<dbReference type="SUPFAM" id="SSF56574">
    <property type="entry name" value="Serpins"/>
    <property type="match status" value="1"/>
</dbReference>
<dbReference type="GO" id="GO:0004867">
    <property type="term" value="F:serine-type endopeptidase inhibitor activity"/>
    <property type="evidence" value="ECO:0007669"/>
    <property type="project" value="UniProtKB-KW"/>
</dbReference>
<dbReference type="GO" id="GO:0005737">
    <property type="term" value="C:cytoplasm"/>
    <property type="evidence" value="ECO:0007669"/>
    <property type="project" value="UniProtKB-SubCell"/>
</dbReference>
<dbReference type="InterPro" id="IPR042185">
    <property type="entry name" value="Serpin_sf_2"/>
</dbReference>
<feature type="domain" description="Serpin" evidence="6">
    <location>
        <begin position="1"/>
        <end position="165"/>
    </location>
</feature>
<gene>
    <name evidence="7" type="ORF">HJG59_010896</name>
</gene>
<dbReference type="Proteomes" id="UP000550707">
    <property type="component" value="Unassembled WGS sequence"/>
</dbReference>
<evidence type="ECO:0000313" key="8">
    <source>
        <dbReference type="Proteomes" id="UP000550707"/>
    </source>
</evidence>
<evidence type="ECO:0000256" key="1">
    <source>
        <dbReference type="ARBA" id="ARBA00004496"/>
    </source>
</evidence>
<evidence type="ECO:0000256" key="2">
    <source>
        <dbReference type="ARBA" id="ARBA00022490"/>
    </source>
</evidence>
<keyword evidence="8" id="KW-1185">Reference proteome</keyword>
<dbReference type="Gene3D" id="6.20.40.10">
    <property type="match status" value="1"/>
</dbReference>
<dbReference type="InterPro" id="IPR023796">
    <property type="entry name" value="Serpin_dom"/>
</dbReference>
<dbReference type="EMBL" id="JACASF010000005">
    <property type="protein sequence ID" value="KAF6478004.1"/>
    <property type="molecule type" value="Genomic_DNA"/>
</dbReference>
<proteinExistence type="inferred from homology"/>
<comment type="similarity">
    <text evidence="5">Belongs to the serpin family.</text>
</comment>
<dbReference type="PANTHER" id="PTHR11461">
    <property type="entry name" value="SERINE PROTEASE INHIBITOR, SERPIN"/>
    <property type="match status" value="1"/>
</dbReference>
<dbReference type="AlphaFoldDB" id="A0A7J8I066"/>
<evidence type="ECO:0000256" key="3">
    <source>
        <dbReference type="ARBA" id="ARBA00022690"/>
    </source>
</evidence>
<dbReference type="Pfam" id="PF00079">
    <property type="entry name" value="Serpin"/>
    <property type="match status" value="1"/>
</dbReference>
<comment type="subcellular location">
    <subcellularLocation>
        <location evidence="1">Cytoplasm</location>
    </subcellularLocation>
</comment>
<comment type="caution">
    <text evidence="7">The sequence shown here is derived from an EMBL/GenBank/DDBJ whole genome shotgun (WGS) entry which is preliminary data.</text>
</comment>
<keyword evidence="4" id="KW-0722">Serine protease inhibitor</keyword>
<evidence type="ECO:0000256" key="4">
    <source>
        <dbReference type="ARBA" id="ARBA00022900"/>
    </source>
</evidence>
<dbReference type="SMART" id="SM00093">
    <property type="entry name" value="SERPIN"/>
    <property type="match status" value="1"/>
</dbReference>
<keyword evidence="2" id="KW-0963">Cytoplasm</keyword>
<keyword evidence="3" id="KW-0646">Protease inhibitor</keyword>
<dbReference type="PANTHER" id="PTHR11461:SF180">
    <property type="entry name" value="LEUKOCYTE ELASTASE INHIBITOR"/>
    <property type="match status" value="1"/>
</dbReference>
<protein>
    <recommendedName>
        <fullName evidence="6">Serpin domain-containing protein</fullName>
    </recommendedName>
</protein>
<accession>A0A7J8I066</accession>
<dbReference type="InterPro" id="IPR000215">
    <property type="entry name" value="Serpin_fam"/>
</dbReference>
<dbReference type="GO" id="GO:0032691">
    <property type="term" value="P:negative regulation of interleukin-1 beta production"/>
    <property type="evidence" value="ECO:0007669"/>
    <property type="project" value="TreeGrafter"/>
</dbReference>
<dbReference type="Gene3D" id="2.30.39.10">
    <property type="entry name" value="Alpha-1-antitrypsin, domain 1"/>
    <property type="match status" value="1"/>
</dbReference>
<evidence type="ECO:0000313" key="7">
    <source>
        <dbReference type="EMBL" id="KAF6478004.1"/>
    </source>
</evidence>
<dbReference type="InParanoid" id="A0A7J8I066"/>
<evidence type="ECO:0000259" key="6">
    <source>
        <dbReference type="SMART" id="SM00093"/>
    </source>
</evidence>
<dbReference type="InterPro" id="IPR036186">
    <property type="entry name" value="Serpin_sf"/>
</dbReference>
<organism evidence="7 8">
    <name type="scientific">Molossus molossus</name>
    <name type="common">Pallas' mastiff bat</name>
    <name type="synonym">Vespertilio molossus</name>
    <dbReference type="NCBI Taxonomy" id="27622"/>
    <lineage>
        <taxon>Eukaryota</taxon>
        <taxon>Metazoa</taxon>
        <taxon>Chordata</taxon>
        <taxon>Craniata</taxon>
        <taxon>Vertebrata</taxon>
        <taxon>Euteleostomi</taxon>
        <taxon>Mammalia</taxon>
        <taxon>Eutheria</taxon>
        <taxon>Laurasiatheria</taxon>
        <taxon>Chiroptera</taxon>
        <taxon>Yangochiroptera</taxon>
        <taxon>Molossidae</taxon>
        <taxon>Molossus</taxon>
    </lineage>
</organism>
<sequence length="165" mass="18920">MMYQKKKFRYGYIEALKCWVQELPYQGKELSMIVLLPDDIEDEATGLMQTEQQLTLDKLHEWTKPENLDFIEVHVHLPRFKLEDSYKLNSPLARLRVGDLFTSKAGLSGMSGARDLLISHIVHECFVEVNEEGTEAAAATAGIATFRMCMPEEHFVVDHPSIFFI</sequence>
<name>A0A7J8I066_MOLMO</name>
<reference evidence="7 8" key="1">
    <citation type="journal article" date="2020" name="Nature">
        <title>Six reference-quality genomes reveal evolution of bat adaptations.</title>
        <authorList>
            <person name="Jebb D."/>
            <person name="Huang Z."/>
            <person name="Pippel M."/>
            <person name="Hughes G.M."/>
            <person name="Lavrichenko K."/>
            <person name="Devanna P."/>
            <person name="Winkler S."/>
            <person name="Jermiin L.S."/>
            <person name="Skirmuntt E.C."/>
            <person name="Katzourakis A."/>
            <person name="Burkitt-Gray L."/>
            <person name="Ray D.A."/>
            <person name="Sullivan K.A.M."/>
            <person name="Roscito J.G."/>
            <person name="Kirilenko B.M."/>
            <person name="Davalos L.M."/>
            <person name="Corthals A.P."/>
            <person name="Power M.L."/>
            <person name="Jones G."/>
            <person name="Ransome R.D."/>
            <person name="Dechmann D.K.N."/>
            <person name="Locatelli A.G."/>
            <person name="Puechmaille S.J."/>
            <person name="Fedrigo O."/>
            <person name="Jarvis E.D."/>
            <person name="Hiller M."/>
            <person name="Vernes S.C."/>
            <person name="Myers E.W."/>
            <person name="Teeling E.C."/>
        </authorList>
    </citation>
    <scope>NUCLEOTIDE SEQUENCE [LARGE SCALE GENOMIC DNA]</scope>
    <source>
        <strain evidence="7">MMolMol1</strain>
        <tissue evidence="7">Muscle</tissue>
    </source>
</reference>